<evidence type="ECO:0000313" key="3">
    <source>
        <dbReference type="Proteomes" id="UP001341136"/>
    </source>
</evidence>
<dbReference type="NCBIfam" id="TIGR02126">
    <property type="entry name" value="phgtail_TP901_1"/>
    <property type="match status" value="1"/>
</dbReference>
<name>A0ABZ2CY12_9BACI</name>
<protein>
    <submittedName>
        <fullName evidence="2">Phage major tail protein, TP901-1 family</fullName>
    </submittedName>
</protein>
<accession>A0ABZ2CY12</accession>
<dbReference type="Proteomes" id="UP001341136">
    <property type="component" value="Chromosome"/>
</dbReference>
<evidence type="ECO:0000313" key="2">
    <source>
        <dbReference type="EMBL" id="WWA30322.1"/>
    </source>
</evidence>
<proteinExistence type="predicted"/>
<dbReference type="InterPro" id="IPR011855">
    <property type="entry name" value="Phgtail_TP901_1"/>
</dbReference>
<dbReference type="EMBL" id="CP144921">
    <property type="protein sequence ID" value="WWA30322.1"/>
    <property type="molecule type" value="Genomic_DNA"/>
</dbReference>
<reference evidence="2 3" key="1">
    <citation type="submission" date="2024-01" db="EMBL/GenBank/DDBJ databases">
        <title>Culturomics analysis of mouse respiratory tract.</title>
        <authorList>
            <person name="Phillips A.M."/>
            <person name="Collette N.M."/>
            <person name="Mageeney C.M."/>
            <person name="Sinha A."/>
            <person name="Hern K.E."/>
            <person name="Arkin A.P."/>
            <person name="Williams K.P."/>
            <person name="Branda S."/>
        </authorList>
    </citation>
    <scope>NUCLEOTIDE SEQUENCE [LARGE SCALE GENOMIC DNA]</scope>
    <source>
        <strain evidence="2 3">CP20</strain>
    </source>
</reference>
<dbReference type="RefSeq" id="WP_212952934.1">
    <property type="nucleotide sequence ID" value="NZ_CP144921.1"/>
</dbReference>
<evidence type="ECO:0000256" key="1">
    <source>
        <dbReference type="SAM" id="MobiDB-lite"/>
    </source>
</evidence>
<keyword evidence="3" id="KW-1185">Reference proteome</keyword>
<sequence>MSAIEYKGDEFLYAVAVEDDEGETLIRPFNQTGGSTNISSDSIDLATKDKSGSDYGNVTQEVSLEGLVTEGDPFVDYAKKAIRKKKFLKIYEINTRTKVAEHGMYMISSFERSYSNGEFATYSLSGTLNGDVTEETLTEVPEGAPTTDDNTDTP</sequence>
<feature type="region of interest" description="Disordered" evidence="1">
    <location>
        <begin position="131"/>
        <end position="154"/>
    </location>
</feature>
<organism evidence="2 3">
    <name type="scientific">Shouchella rhizosphaerae</name>
    <dbReference type="NCBI Taxonomy" id="866786"/>
    <lineage>
        <taxon>Bacteria</taxon>
        <taxon>Bacillati</taxon>
        <taxon>Bacillota</taxon>
        <taxon>Bacilli</taxon>
        <taxon>Bacillales</taxon>
        <taxon>Bacillaceae</taxon>
        <taxon>Shouchella</taxon>
    </lineage>
</organism>
<dbReference type="Pfam" id="PF06199">
    <property type="entry name" value="Phage_tail_2"/>
    <property type="match status" value="1"/>
</dbReference>
<gene>
    <name evidence="2" type="ORF">V5G21_00570</name>
</gene>